<evidence type="ECO:0000259" key="5">
    <source>
        <dbReference type="Pfam" id="PF13193"/>
    </source>
</evidence>
<gene>
    <name evidence="6" type="ORF">SGRAN_1086</name>
</gene>
<feature type="domain" description="AMP-binding enzyme C-terminal" evidence="5">
    <location>
        <begin position="413"/>
        <end position="486"/>
    </location>
</feature>
<evidence type="ECO:0000256" key="2">
    <source>
        <dbReference type="ARBA" id="ARBA00022598"/>
    </source>
</evidence>
<dbReference type="GO" id="GO:0031956">
    <property type="term" value="F:medium-chain fatty acid-CoA ligase activity"/>
    <property type="evidence" value="ECO:0007669"/>
    <property type="project" value="TreeGrafter"/>
</dbReference>
<organism evidence="6 7">
    <name type="scientific">Sphingopyxis granuli</name>
    <dbReference type="NCBI Taxonomy" id="267128"/>
    <lineage>
        <taxon>Bacteria</taxon>
        <taxon>Pseudomonadati</taxon>
        <taxon>Pseudomonadota</taxon>
        <taxon>Alphaproteobacteria</taxon>
        <taxon>Sphingomonadales</taxon>
        <taxon>Sphingomonadaceae</taxon>
        <taxon>Sphingopyxis</taxon>
    </lineage>
</organism>
<evidence type="ECO:0000259" key="4">
    <source>
        <dbReference type="Pfam" id="PF00501"/>
    </source>
</evidence>
<dbReference type="PANTHER" id="PTHR43201">
    <property type="entry name" value="ACYL-COA SYNTHETASE"/>
    <property type="match status" value="1"/>
</dbReference>
<protein>
    <submittedName>
        <fullName evidence="6">AMP-dependent synthetase and ligase</fullName>
        <ecNumber evidence="6">6.2.1.3</ecNumber>
    </submittedName>
</protein>
<dbReference type="Pfam" id="PF13193">
    <property type="entry name" value="AMP-binding_C"/>
    <property type="match status" value="1"/>
</dbReference>
<keyword evidence="7" id="KW-1185">Reference proteome</keyword>
<evidence type="ECO:0000313" key="6">
    <source>
        <dbReference type="EMBL" id="AMG73479.1"/>
    </source>
</evidence>
<dbReference type="GO" id="GO:0004467">
    <property type="term" value="F:long-chain fatty acid-CoA ligase activity"/>
    <property type="evidence" value="ECO:0007669"/>
    <property type="project" value="UniProtKB-EC"/>
</dbReference>
<feature type="domain" description="AMP-dependent synthetase/ligase" evidence="4">
    <location>
        <begin position="17"/>
        <end position="353"/>
    </location>
</feature>
<accession>A0AA86L1V5</accession>
<evidence type="ECO:0000313" key="7">
    <source>
        <dbReference type="Proteomes" id="UP000058599"/>
    </source>
</evidence>
<keyword evidence="2 6" id="KW-0436">Ligase</keyword>
<dbReference type="InterPro" id="IPR000873">
    <property type="entry name" value="AMP-dep_synth/lig_dom"/>
</dbReference>
<name>A0AA86L1V5_9SPHN</name>
<dbReference type="Pfam" id="PF00501">
    <property type="entry name" value="AMP-binding"/>
    <property type="match status" value="1"/>
</dbReference>
<keyword evidence="3" id="KW-1133">Transmembrane helix</keyword>
<reference evidence="6 7" key="1">
    <citation type="journal article" date="2016" name="BMC Genomics">
        <title>Genomic analysis of the nitrate-respiring Sphingopyxis granuli (formerly Sphingomonas macrogoltabida) strain TFA.</title>
        <authorList>
            <person name="Garcia-Romero I."/>
            <person name="Perez-Pulido A.J."/>
            <person name="Gonzalez-Flores Y.E."/>
            <person name="Reyes-Ramirez F."/>
            <person name="Santero E."/>
            <person name="Floriano B."/>
        </authorList>
    </citation>
    <scope>NUCLEOTIDE SEQUENCE [LARGE SCALE GENOMIC DNA]</scope>
    <source>
        <strain evidence="6 7">TFA</strain>
    </source>
</reference>
<evidence type="ECO:0000256" key="3">
    <source>
        <dbReference type="SAM" id="Phobius"/>
    </source>
</evidence>
<keyword evidence="3" id="KW-0472">Membrane</keyword>
<dbReference type="Proteomes" id="UP000058599">
    <property type="component" value="Chromosome"/>
</dbReference>
<evidence type="ECO:0000256" key="1">
    <source>
        <dbReference type="ARBA" id="ARBA00006432"/>
    </source>
</evidence>
<sequence>MIERVIKSEEVVVRSLLERGASRSPDEILVSFEDGGTLTRAEALGTAYAFANELSARGIRRDDRILVMLPNGADFLRVWWGIACLGAVIVPAHVGFRGAMLRHLLELSAPALIVTNASFAPVFDEEDLSIPIALAEEMHGADRTPPGLDRPIEYWDTAICLLTSGTTGPSKLASCTYLHGLRGGANFVADGSRGSEDCLLVDIPLYHGAALRFVVAALGCGVRLHVRSAPSLSTYWQDNARAGVTMTALISSMVPFLTKQPPSPSDRDHKVRVVLASPPPRDPEAFKQRFGIAEIRTGYGSTEVPGPLASHPDDELHDGYCGRLTPDYECRLVDENDLDVPEGTPGELILRTRQPWQIICEYVGDSSATAKAWRNGWFHTGDVMRRDTLGRFFFVDRVKDSLRRRGENISSVEVEKAVALFPGVIEAACVGAVSDSGDDEVKVWLVVEDPGTFDPHAFFRFCADGLPYFMVPRFAALTDEFPKTPSMRIRKHELRNRPNGEFHWDREELGIPVRRPGAPISAGQTAVQS</sequence>
<keyword evidence="3" id="KW-0812">Transmembrane</keyword>
<dbReference type="InterPro" id="IPR045851">
    <property type="entry name" value="AMP-bd_C_sf"/>
</dbReference>
<proteinExistence type="inferred from homology"/>
<dbReference type="Gene3D" id="3.30.300.30">
    <property type="match status" value="1"/>
</dbReference>
<comment type="similarity">
    <text evidence="1">Belongs to the ATP-dependent AMP-binding enzyme family.</text>
</comment>
<dbReference type="SUPFAM" id="SSF56801">
    <property type="entry name" value="Acetyl-CoA synthetase-like"/>
    <property type="match status" value="1"/>
</dbReference>
<dbReference type="KEGG" id="sgi:SGRAN_1086"/>
<dbReference type="AlphaFoldDB" id="A0AA86L1V5"/>
<dbReference type="EMBL" id="CP012199">
    <property type="protein sequence ID" value="AMG73479.1"/>
    <property type="molecule type" value="Genomic_DNA"/>
</dbReference>
<feature type="transmembrane region" description="Helical" evidence="3">
    <location>
        <begin position="78"/>
        <end position="96"/>
    </location>
</feature>
<dbReference type="PANTHER" id="PTHR43201:SF5">
    <property type="entry name" value="MEDIUM-CHAIN ACYL-COA LIGASE ACSF2, MITOCHONDRIAL"/>
    <property type="match status" value="1"/>
</dbReference>
<dbReference type="InterPro" id="IPR025110">
    <property type="entry name" value="AMP-bd_C"/>
</dbReference>
<dbReference type="InterPro" id="IPR042099">
    <property type="entry name" value="ANL_N_sf"/>
</dbReference>
<dbReference type="RefSeq" id="WP_172709620.1">
    <property type="nucleotide sequence ID" value="NZ_CP012199.1"/>
</dbReference>
<dbReference type="Gene3D" id="3.40.50.12780">
    <property type="entry name" value="N-terminal domain of ligase-like"/>
    <property type="match status" value="1"/>
</dbReference>
<dbReference type="EC" id="6.2.1.3" evidence="6"/>